<dbReference type="GO" id="GO:0016787">
    <property type="term" value="F:hydrolase activity"/>
    <property type="evidence" value="ECO:0007669"/>
    <property type="project" value="InterPro"/>
</dbReference>
<feature type="domain" description="Amidohydrolase-related" evidence="1">
    <location>
        <begin position="16"/>
        <end position="117"/>
    </location>
</feature>
<dbReference type="Gene3D" id="3.20.20.140">
    <property type="entry name" value="Metal-dependent hydrolases"/>
    <property type="match status" value="1"/>
</dbReference>
<accession>A0A4R1BSE5</accession>
<evidence type="ECO:0000313" key="2">
    <source>
        <dbReference type="EMBL" id="TCJ20724.1"/>
    </source>
</evidence>
<proteinExistence type="predicted"/>
<dbReference type="OrthoDB" id="1407586at2"/>
<dbReference type="AlphaFoldDB" id="A0A4R1BSE5"/>
<dbReference type="RefSeq" id="WP_132687148.1">
    <property type="nucleotide sequence ID" value="NZ_SKBU01000001.1"/>
</dbReference>
<gene>
    <name evidence="2" type="ORF">E0L93_00385</name>
</gene>
<dbReference type="Pfam" id="PF04909">
    <property type="entry name" value="Amidohydro_2"/>
    <property type="match status" value="1"/>
</dbReference>
<comment type="caution">
    <text evidence="2">The sequence shown here is derived from an EMBL/GenBank/DDBJ whole genome shotgun (WGS) entry which is preliminary data.</text>
</comment>
<organism evidence="2 3">
    <name type="scientific">Rubrobacter taiwanensis</name>
    <dbReference type="NCBI Taxonomy" id="185139"/>
    <lineage>
        <taxon>Bacteria</taxon>
        <taxon>Bacillati</taxon>
        <taxon>Actinomycetota</taxon>
        <taxon>Rubrobacteria</taxon>
        <taxon>Rubrobacterales</taxon>
        <taxon>Rubrobacteraceae</taxon>
        <taxon>Rubrobacter</taxon>
    </lineage>
</organism>
<dbReference type="EMBL" id="SKBU01000001">
    <property type="protein sequence ID" value="TCJ20724.1"/>
    <property type="molecule type" value="Genomic_DNA"/>
</dbReference>
<evidence type="ECO:0000259" key="1">
    <source>
        <dbReference type="Pfam" id="PF04909"/>
    </source>
</evidence>
<keyword evidence="3" id="KW-1185">Reference proteome</keyword>
<reference evidence="2 3" key="1">
    <citation type="submission" date="2019-03" db="EMBL/GenBank/DDBJ databases">
        <title>Whole genome sequence of a novel Rubrobacter taiwanensis strain, isolated from Yellowstone National Park.</title>
        <authorList>
            <person name="Freed S."/>
            <person name="Ramaley R.F."/>
            <person name="Kyndt J.A."/>
        </authorList>
    </citation>
    <scope>NUCLEOTIDE SEQUENCE [LARGE SCALE GENOMIC DNA]</scope>
    <source>
        <strain evidence="2 3">Yellowstone</strain>
    </source>
</reference>
<dbReference type="SUPFAM" id="SSF51556">
    <property type="entry name" value="Metallo-dependent hydrolases"/>
    <property type="match status" value="1"/>
</dbReference>
<name>A0A4R1BSE5_9ACTN</name>
<dbReference type="InterPro" id="IPR032466">
    <property type="entry name" value="Metal_Hydrolase"/>
</dbReference>
<dbReference type="Proteomes" id="UP000295244">
    <property type="component" value="Unassembled WGS sequence"/>
</dbReference>
<evidence type="ECO:0000313" key="3">
    <source>
        <dbReference type="Proteomes" id="UP000295244"/>
    </source>
</evidence>
<dbReference type="InterPro" id="IPR006680">
    <property type="entry name" value="Amidohydro-rel"/>
</dbReference>
<protein>
    <recommendedName>
        <fullName evidence="1">Amidohydrolase-related domain-containing protein</fullName>
    </recommendedName>
</protein>
<sequence>MAPYLALVREDAPKPPCIERAAEYGKPLAFHVGADSYENTHPYGLGNLAGRFPEVEFLMVHMGGAALPPLSRAAIEIATRHRNVTIIGSAIPENAVLEAIEQVGAGRVCFGSDTPFFMMHVRLAMYRALVLGGNILRVLGFYRSEGR</sequence>